<dbReference type="PANTHER" id="PTHR11733">
    <property type="entry name" value="ZINC METALLOPROTEASE FAMILY M13 NEPRILYSIN-RELATED"/>
    <property type="match status" value="1"/>
</dbReference>
<feature type="domain" description="Peptidase M13 N-terminal" evidence="9">
    <location>
        <begin position="53"/>
        <end position="439"/>
    </location>
</feature>
<dbReference type="Gene3D" id="3.40.390.10">
    <property type="entry name" value="Collagenase (Catalytic Domain)"/>
    <property type="match status" value="1"/>
</dbReference>
<accession>A0A2T1N5Y7</accession>
<dbReference type="Pfam" id="PF05649">
    <property type="entry name" value="Peptidase_M13_N"/>
    <property type="match status" value="1"/>
</dbReference>
<organism evidence="10 11">
    <name type="scientific">Mesoflavibacter zeaxanthinifaciens subsp. sabulilitoris</name>
    <dbReference type="NCBI Taxonomy" id="1520893"/>
    <lineage>
        <taxon>Bacteria</taxon>
        <taxon>Pseudomonadati</taxon>
        <taxon>Bacteroidota</taxon>
        <taxon>Flavobacteriia</taxon>
        <taxon>Flavobacteriales</taxon>
        <taxon>Flavobacteriaceae</taxon>
        <taxon>Mesoflavibacter</taxon>
    </lineage>
</organism>
<keyword evidence="6" id="KW-0862">Zinc</keyword>
<dbReference type="Pfam" id="PF01431">
    <property type="entry name" value="Peptidase_M13"/>
    <property type="match status" value="1"/>
</dbReference>
<name>A0A2T1N5Y7_9FLAO</name>
<dbReference type="GO" id="GO:0016485">
    <property type="term" value="P:protein processing"/>
    <property type="evidence" value="ECO:0007669"/>
    <property type="project" value="TreeGrafter"/>
</dbReference>
<evidence type="ECO:0000256" key="5">
    <source>
        <dbReference type="ARBA" id="ARBA00022801"/>
    </source>
</evidence>
<dbReference type="GO" id="GO:0004222">
    <property type="term" value="F:metalloendopeptidase activity"/>
    <property type="evidence" value="ECO:0007669"/>
    <property type="project" value="InterPro"/>
</dbReference>
<evidence type="ECO:0000313" key="11">
    <source>
        <dbReference type="Proteomes" id="UP000238430"/>
    </source>
</evidence>
<evidence type="ECO:0000259" key="9">
    <source>
        <dbReference type="Pfam" id="PF05649"/>
    </source>
</evidence>
<keyword evidence="7" id="KW-0482">Metalloprotease</keyword>
<reference evidence="10 11" key="1">
    <citation type="submission" date="2018-03" db="EMBL/GenBank/DDBJ databases">
        <title>Mesoflavibacter sp. HG37 and Mesoflavibacter sp. HG96 sp.nov., two marine bacteria isolated from seawater of Western Pacific Ocean.</title>
        <authorList>
            <person name="Cheng H."/>
            <person name="Wu Y.-H."/>
            <person name="Guo L.-L."/>
            <person name="Xu X.-W."/>
        </authorList>
    </citation>
    <scope>NUCLEOTIDE SEQUENCE [LARGE SCALE GENOMIC DNA]</scope>
    <source>
        <strain evidence="10 11">KCTC 42117</strain>
    </source>
</reference>
<evidence type="ECO:0000259" key="8">
    <source>
        <dbReference type="Pfam" id="PF01431"/>
    </source>
</evidence>
<dbReference type="InterPro" id="IPR042089">
    <property type="entry name" value="Peptidase_M13_dom_2"/>
</dbReference>
<dbReference type="Proteomes" id="UP000238430">
    <property type="component" value="Unassembled WGS sequence"/>
</dbReference>
<keyword evidence="5" id="KW-0378">Hydrolase</keyword>
<dbReference type="OrthoDB" id="9775677at2"/>
<keyword evidence="11" id="KW-1185">Reference proteome</keyword>
<dbReference type="GO" id="GO:0005886">
    <property type="term" value="C:plasma membrane"/>
    <property type="evidence" value="ECO:0007669"/>
    <property type="project" value="TreeGrafter"/>
</dbReference>
<evidence type="ECO:0000256" key="6">
    <source>
        <dbReference type="ARBA" id="ARBA00022833"/>
    </source>
</evidence>
<dbReference type="CDD" id="cd08662">
    <property type="entry name" value="M13"/>
    <property type="match status" value="1"/>
</dbReference>
<comment type="caution">
    <text evidence="10">The sequence shown here is derived from an EMBL/GenBank/DDBJ whole genome shotgun (WGS) entry which is preliminary data.</text>
</comment>
<evidence type="ECO:0000256" key="4">
    <source>
        <dbReference type="ARBA" id="ARBA00022723"/>
    </source>
</evidence>
<dbReference type="GO" id="GO:0046872">
    <property type="term" value="F:metal ion binding"/>
    <property type="evidence" value="ECO:0007669"/>
    <property type="project" value="UniProtKB-KW"/>
</dbReference>
<protein>
    <submittedName>
        <fullName evidence="10">M13 family peptidase</fullName>
    </submittedName>
</protein>
<dbReference type="InterPro" id="IPR024079">
    <property type="entry name" value="MetalloPept_cat_dom_sf"/>
</dbReference>
<feature type="domain" description="Peptidase M13 C-terminal" evidence="8">
    <location>
        <begin position="495"/>
        <end position="698"/>
    </location>
</feature>
<evidence type="ECO:0000256" key="2">
    <source>
        <dbReference type="ARBA" id="ARBA00007357"/>
    </source>
</evidence>
<sequence length="701" mass="79673">MKFNFKNLALLSALGGVFLLGCKEEKKAEEMETAQVEVLPGINTEYMDTSVKPSEDFFRFVNGKWLDTNEIPADRTVWGSFNELRKKTDEDALAILKEAMSNDKDLKGIQVVPGSDQEKAVFYYQTIMDTVGRNKAGLEPVKPYLAKVEAINNIEDLQNYMIEMEPAGGGGLYGVGVGADPKDSDRNVAYLGGGSTGLPDRDYYVKDDADSKEKREKYVAHITRMLQFLGDSEEEAKEQAEQILAFETRLEEAKMDKVDRRDARKRYNPRSIEQVQEMVPEVDWKKFFAGVGLKDLDTVIVGDLGYFKRLHEVLADNNVDNWKAYLKWNTFRSAAGYLSTDIETANWEFYGKELNGAKAQRPREERALAALNGTLGEALGKLYVDKKFPPEAKEKAEKMIKNVILAFEKRIEKLDWMSPETKQKAIEKLKATKVKIAYPDKWKDYSDLEVKSVEEGGSYLQNSLNARVWNFNEDINKLDKPVDKSEWYMAPQIVNAYFNPSYNEIVFPAAILQPPFYNFNADDAVNYGGIGAVIGHEISHSFDDSGARYDKDGNLNNWWTDEDLKQFEALGEDLANQYSEIEVLPDTKINGKFTLGENIGDLGGVLAAYDALQLSYEQNGRPEETIDGFTPEQRFFMSWATVWRTKMRDDALKTRIKTDPHSPGMTRAVQPLLNVDAFYKAFDIKEGDKMYIAPEDRVRIW</sequence>
<dbReference type="PANTHER" id="PTHR11733:SF167">
    <property type="entry name" value="FI17812P1-RELATED"/>
    <property type="match status" value="1"/>
</dbReference>
<dbReference type="InterPro" id="IPR018497">
    <property type="entry name" value="Peptidase_M13_C"/>
</dbReference>
<comment type="cofactor">
    <cofactor evidence="1">
        <name>Zn(2+)</name>
        <dbReference type="ChEBI" id="CHEBI:29105"/>
    </cofactor>
</comment>
<dbReference type="AlphaFoldDB" id="A0A2T1N5Y7"/>
<dbReference type="InterPro" id="IPR008753">
    <property type="entry name" value="Peptidase_M13_N"/>
</dbReference>
<dbReference type="SUPFAM" id="SSF55486">
    <property type="entry name" value="Metalloproteases ('zincins'), catalytic domain"/>
    <property type="match status" value="1"/>
</dbReference>
<evidence type="ECO:0000256" key="3">
    <source>
        <dbReference type="ARBA" id="ARBA00022670"/>
    </source>
</evidence>
<dbReference type="RefSeq" id="WP_106680340.1">
    <property type="nucleotide sequence ID" value="NZ_JACHWV010000002.1"/>
</dbReference>
<proteinExistence type="inferred from homology"/>
<dbReference type="PROSITE" id="PS51885">
    <property type="entry name" value="NEPRILYSIN"/>
    <property type="match status" value="1"/>
</dbReference>
<evidence type="ECO:0000256" key="7">
    <source>
        <dbReference type="ARBA" id="ARBA00023049"/>
    </source>
</evidence>
<dbReference type="Gene3D" id="1.10.1380.10">
    <property type="entry name" value="Neutral endopeptidase , domain2"/>
    <property type="match status" value="1"/>
</dbReference>
<keyword evidence="3" id="KW-0645">Protease</keyword>
<dbReference type="PRINTS" id="PR00786">
    <property type="entry name" value="NEPRILYSIN"/>
</dbReference>
<dbReference type="InterPro" id="IPR000718">
    <property type="entry name" value="Peptidase_M13"/>
</dbReference>
<evidence type="ECO:0000313" key="10">
    <source>
        <dbReference type="EMBL" id="PSG86983.1"/>
    </source>
</evidence>
<keyword evidence="4" id="KW-0479">Metal-binding</keyword>
<gene>
    <name evidence="10" type="ORF">C7H61_12800</name>
</gene>
<dbReference type="EMBL" id="PXOT01000027">
    <property type="protein sequence ID" value="PSG86983.1"/>
    <property type="molecule type" value="Genomic_DNA"/>
</dbReference>
<evidence type="ECO:0000256" key="1">
    <source>
        <dbReference type="ARBA" id="ARBA00001947"/>
    </source>
</evidence>
<dbReference type="PROSITE" id="PS51257">
    <property type="entry name" value="PROKAR_LIPOPROTEIN"/>
    <property type="match status" value="1"/>
</dbReference>
<comment type="similarity">
    <text evidence="2">Belongs to the peptidase M13 family.</text>
</comment>